<accession>A0AAV8Y157</accession>
<evidence type="ECO:0000256" key="1">
    <source>
        <dbReference type="SAM" id="MobiDB-lite"/>
    </source>
</evidence>
<evidence type="ECO:0000313" key="3">
    <source>
        <dbReference type="Proteomes" id="UP001162162"/>
    </source>
</evidence>
<dbReference type="InterPro" id="IPR021109">
    <property type="entry name" value="Peptidase_aspartic_dom_sf"/>
</dbReference>
<feature type="compositionally biased region" description="Polar residues" evidence="1">
    <location>
        <begin position="392"/>
        <end position="423"/>
    </location>
</feature>
<evidence type="ECO:0008006" key="4">
    <source>
        <dbReference type="Google" id="ProtNLM"/>
    </source>
</evidence>
<dbReference type="EMBL" id="JAPWTK010000260">
    <property type="protein sequence ID" value="KAJ8944266.1"/>
    <property type="molecule type" value="Genomic_DNA"/>
</dbReference>
<dbReference type="PANTHER" id="PTHR47331">
    <property type="entry name" value="PHD-TYPE DOMAIN-CONTAINING PROTEIN"/>
    <property type="match status" value="1"/>
</dbReference>
<organism evidence="2 3">
    <name type="scientific">Aromia moschata</name>
    <dbReference type="NCBI Taxonomy" id="1265417"/>
    <lineage>
        <taxon>Eukaryota</taxon>
        <taxon>Metazoa</taxon>
        <taxon>Ecdysozoa</taxon>
        <taxon>Arthropoda</taxon>
        <taxon>Hexapoda</taxon>
        <taxon>Insecta</taxon>
        <taxon>Pterygota</taxon>
        <taxon>Neoptera</taxon>
        <taxon>Endopterygota</taxon>
        <taxon>Coleoptera</taxon>
        <taxon>Polyphaga</taxon>
        <taxon>Cucujiformia</taxon>
        <taxon>Chrysomeloidea</taxon>
        <taxon>Cerambycidae</taxon>
        <taxon>Cerambycinae</taxon>
        <taxon>Callichromatini</taxon>
        <taxon>Aromia</taxon>
    </lineage>
</organism>
<dbReference type="PANTHER" id="PTHR47331:SF5">
    <property type="entry name" value="RIBONUCLEASE H"/>
    <property type="match status" value="1"/>
</dbReference>
<name>A0AAV8Y157_9CUCU</name>
<evidence type="ECO:0000313" key="2">
    <source>
        <dbReference type="EMBL" id="KAJ8944266.1"/>
    </source>
</evidence>
<dbReference type="Gene3D" id="2.40.70.10">
    <property type="entry name" value="Acid Proteases"/>
    <property type="match status" value="1"/>
</dbReference>
<dbReference type="AlphaFoldDB" id="A0AAV8Y157"/>
<keyword evidence="3" id="KW-1185">Reference proteome</keyword>
<feature type="region of interest" description="Disordered" evidence="1">
    <location>
        <begin position="390"/>
        <end position="423"/>
    </location>
</feature>
<gene>
    <name evidence="2" type="ORF">NQ318_009643</name>
</gene>
<dbReference type="CDD" id="cd00303">
    <property type="entry name" value="retropepsin_like"/>
    <property type="match status" value="1"/>
</dbReference>
<dbReference type="Proteomes" id="UP001162162">
    <property type="component" value="Unassembled WGS sequence"/>
</dbReference>
<sequence length="591" mass="66776">MAEAAERLRPLIAKRGQLKAQITRLEKIELVWDQFSNIQSDIEILDDSDAQRKEGEFFEEQYFSVVSKAKELLAEFQETKTNANTDQSVNYSRKNVHLPTLTLPKFHGQYEGWQSFHDAFEALVNRDKSLSNTQKFMYLNSCLEGEAASITESLIVTDDNYVIAWDLLRNRYENKRAILNAHINALLDLPVIVKESHLGLRKLIDTFLKNMRALKNLGLPTDTWDQLLINILTRKLDNLTKREWEKSIKPKEIPNVNEFINYLTNKCQILESLESQNKSLNVKSNTCGTENTRLANNNRSFNRNSETKTLAHVTTENASVQCNFCKGTHLIYRCRDFLKLTAKLRFKEVKRLNLCTNCLRTDHTVSDCKSGSCRVCAKKHNSLLHFDEVDTTKGNQGQQPSNTVSQTESVSQTNQLDSNQERSVNTHCSVPRQLYVLLSTAIVQLEGNKGNKITCRALLDSGSQSNFIVSNLAQRLGTRITKINWPVTGINQSTTNIHSRTEACVKSPLNDKITQNIPTISFDLSKLDIPSDITLADPDFSKSAPIDVLLGAEIFFDILCVGQIKLGLNKPILQKSHVGWIVSGPVFSGQL</sequence>
<proteinExistence type="predicted"/>
<protein>
    <recommendedName>
        <fullName evidence="4">Peptidase aspartic putative domain-containing protein</fullName>
    </recommendedName>
</protein>
<reference evidence="2" key="1">
    <citation type="journal article" date="2023" name="Insect Mol. Biol.">
        <title>Genome sequencing provides insights into the evolution of gene families encoding plant cell wall-degrading enzymes in longhorned beetles.</title>
        <authorList>
            <person name="Shin N.R."/>
            <person name="Okamura Y."/>
            <person name="Kirsch R."/>
            <person name="Pauchet Y."/>
        </authorList>
    </citation>
    <scope>NUCLEOTIDE SEQUENCE</scope>
    <source>
        <strain evidence="2">AMC_N1</strain>
    </source>
</reference>
<dbReference type="Pfam" id="PF03564">
    <property type="entry name" value="DUF1759"/>
    <property type="match status" value="1"/>
</dbReference>
<comment type="caution">
    <text evidence="2">The sequence shown here is derived from an EMBL/GenBank/DDBJ whole genome shotgun (WGS) entry which is preliminary data.</text>
</comment>
<dbReference type="InterPro" id="IPR005312">
    <property type="entry name" value="DUF1759"/>
</dbReference>